<proteinExistence type="predicted"/>
<sequence length="69" mass="7123">MIETGEGETPLPVGPTPSGDIPTVHCMGRSRKIIGFQLSPGARLSTGYRHALPPPLGAGEEAEGRAGWG</sequence>
<evidence type="ECO:0000256" key="1">
    <source>
        <dbReference type="SAM" id="MobiDB-lite"/>
    </source>
</evidence>
<reference evidence="2 3" key="1">
    <citation type="submission" date="2016-08" db="EMBL/GenBank/DDBJ databases">
        <authorList>
            <person name="Seilhamer J.J."/>
        </authorList>
    </citation>
    <scope>NUCLEOTIDE SEQUENCE [LARGE SCALE GENOMIC DNA]</scope>
    <source>
        <strain evidence="2">L21-II-0</strain>
    </source>
</reference>
<dbReference type="AlphaFoldDB" id="A0A1M4MH15"/>
<dbReference type="Proteomes" id="UP000184671">
    <property type="component" value="Unassembled WGS sequence"/>
</dbReference>
<accession>A0A1M4MH15</accession>
<evidence type="ECO:0000313" key="3">
    <source>
        <dbReference type="Proteomes" id="UP000184671"/>
    </source>
</evidence>
<dbReference type="EMBL" id="FMID01000003">
    <property type="protein sequence ID" value="SCL74194.1"/>
    <property type="molecule type" value="Genomic_DNA"/>
</dbReference>
<organism evidence="2 3">
    <name type="scientific">Methanoculleus chikugoensis</name>
    <dbReference type="NCBI Taxonomy" id="118126"/>
    <lineage>
        <taxon>Archaea</taxon>
        <taxon>Methanobacteriati</taxon>
        <taxon>Methanobacteriota</taxon>
        <taxon>Stenosarchaea group</taxon>
        <taxon>Methanomicrobia</taxon>
        <taxon>Methanomicrobiales</taxon>
        <taxon>Methanomicrobiaceae</taxon>
        <taxon>Methanoculleus</taxon>
    </lineage>
</organism>
<feature type="region of interest" description="Disordered" evidence="1">
    <location>
        <begin position="1"/>
        <end position="23"/>
    </location>
</feature>
<evidence type="ECO:0000313" key="2">
    <source>
        <dbReference type="EMBL" id="SCL74194.1"/>
    </source>
</evidence>
<protein>
    <submittedName>
        <fullName evidence="2">Uncharacterized protein</fullName>
    </submittedName>
</protein>
<name>A0A1M4MH15_9EURY</name>
<gene>
    <name evidence="2" type="ORF">L21_0059</name>
</gene>